<dbReference type="Proteomes" id="UP000183832">
    <property type="component" value="Unassembled WGS sequence"/>
</dbReference>
<keyword evidence="2" id="KW-1185">Reference proteome</keyword>
<proteinExistence type="predicted"/>
<dbReference type="EMBL" id="CVRI01000050">
    <property type="protein sequence ID" value="CRK99276.1"/>
    <property type="molecule type" value="Genomic_DNA"/>
</dbReference>
<gene>
    <name evidence="1" type="ORF">CLUMA_CG012732</name>
</gene>
<sequence length="84" mass="9980">MNSVNSVESFISMKLTYSRKQMKYQQNEENNLNPNKEENCYFSFFVFLHNSTERNEQKKHEKKRNYVVVGNLSTFNLGEAFGEN</sequence>
<reference evidence="1 2" key="1">
    <citation type="submission" date="2015-04" db="EMBL/GenBank/DDBJ databases">
        <authorList>
            <person name="Syromyatnikov M.Y."/>
            <person name="Popov V.N."/>
        </authorList>
    </citation>
    <scope>NUCLEOTIDE SEQUENCE [LARGE SCALE GENOMIC DNA]</scope>
</reference>
<evidence type="ECO:0000313" key="1">
    <source>
        <dbReference type="EMBL" id="CRK99276.1"/>
    </source>
</evidence>
<protein>
    <submittedName>
        <fullName evidence="1">CLUMA_CG012732, isoform A</fullName>
    </submittedName>
</protein>
<evidence type="ECO:0000313" key="2">
    <source>
        <dbReference type="Proteomes" id="UP000183832"/>
    </source>
</evidence>
<organism evidence="1 2">
    <name type="scientific">Clunio marinus</name>
    <dbReference type="NCBI Taxonomy" id="568069"/>
    <lineage>
        <taxon>Eukaryota</taxon>
        <taxon>Metazoa</taxon>
        <taxon>Ecdysozoa</taxon>
        <taxon>Arthropoda</taxon>
        <taxon>Hexapoda</taxon>
        <taxon>Insecta</taxon>
        <taxon>Pterygota</taxon>
        <taxon>Neoptera</taxon>
        <taxon>Endopterygota</taxon>
        <taxon>Diptera</taxon>
        <taxon>Nematocera</taxon>
        <taxon>Chironomoidea</taxon>
        <taxon>Chironomidae</taxon>
        <taxon>Clunio</taxon>
    </lineage>
</organism>
<name>A0A1J1IIC3_9DIPT</name>
<dbReference type="AlphaFoldDB" id="A0A1J1IIC3"/>
<accession>A0A1J1IIC3</accession>